<keyword evidence="2" id="KW-1185">Reference proteome</keyword>
<dbReference type="Proteomes" id="UP000887565">
    <property type="component" value="Unplaced"/>
</dbReference>
<accession>A0A915JSC3</accession>
<name>A0A915JSC3_ROMCU</name>
<protein>
    <submittedName>
        <fullName evidence="3">Uncharacterized protein</fullName>
    </submittedName>
</protein>
<proteinExistence type="predicted"/>
<feature type="region of interest" description="Disordered" evidence="1">
    <location>
        <begin position="1"/>
        <end position="21"/>
    </location>
</feature>
<evidence type="ECO:0000256" key="1">
    <source>
        <dbReference type="SAM" id="MobiDB-lite"/>
    </source>
</evidence>
<reference evidence="3" key="1">
    <citation type="submission" date="2022-11" db="UniProtKB">
        <authorList>
            <consortium name="WormBaseParasite"/>
        </authorList>
    </citation>
    <scope>IDENTIFICATION</scope>
</reference>
<sequence>MGQSKHSGEKKPLGNEDTSNHKILEKSCNDFNISTSAERAIKLFKGFQYVFENMSWEGEQPPLSCVRHG</sequence>
<evidence type="ECO:0000313" key="3">
    <source>
        <dbReference type="WBParaSite" id="nRc.2.0.1.t28974-RA"/>
    </source>
</evidence>
<dbReference type="WBParaSite" id="nRc.2.0.1.t28974-RA">
    <property type="protein sequence ID" value="nRc.2.0.1.t28974-RA"/>
    <property type="gene ID" value="nRc.2.0.1.g28974"/>
</dbReference>
<organism evidence="2 3">
    <name type="scientific">Romanomermis culicivorax</name>
    <name type="common">Nematode worm</name>
    <dbReference type="NCBI Taxonomy" id="13658"/>
    <lineage>
        <taxon>Eukaryota</taxon>
        <taxon>Metazoa</taxon>
        <taxon>Ecdysozoa</taxon>
        <taxon>Nematoda</taxon>
        <taxon>Enoplea</taxon>
        <taxon>Dorylaimia</taxon>
        <taxon>Mermithida</taxon>
        <taxon>Mermithoidea</taxon>
        <taxon>Mermithidae</taxon>
        <taxon>Romanomermis</taxon>
    </lineage>
</organism>
<evidence type="ECO:0000313" key="2">
    <source>
        <dbReference type="Proteomes" id="UP000887565"/>
    </source>
</evidence>
<dbReference type="AlphaFoldDB" id="A0A915JSC3"/>